<keyword evidence="1" id="KW-0472">Membrane</keyword>
<evidence type="ECO:0000313" key="3">
    <source>
        <dbReference type="Proteomes" id="UP000186465"/>
    </source>
</evidence>
<keyword evidence="3" id="KW-1185">Reference proteome</keyword>
<keyword evidence="1" id="KW-1133">Transmembrane helix</keyword>
<reference evidence="3" key="1">
    <citation type="submission" date="2016-11" db="EMBL/GenBank/DDBJ databases">
        <title>Actinomyces gypaetusis sp. nov. isolated from Gypaetus barbatus in Qinghai Tibet Plateau China.</title>
        <authorList>
            <person name="Meng X."/>
        </authorList>
    </citation>
    <scope>NUCLEOTIDE SEQUENCE [LARGE SCALE GENOMIC DNA]</scope>
    <source>
        <strain evidence="3">DSM 15383</strain>
    </source>
</reference>
<evidence type="ECO:0000313" key="2">
    <source>
        <dbReference type="EMBL" id="OKL48077.1"/>
    </source>
</evidence>
<dbReference type="RefSeq" id="WP_075361847.1">
    <property type="nucleotide sequence ID" value="NZ_MPDM01000006.1"/>
</dbReference>
<gene>
    <name evidence="2" type="ORF">BM477_06340</name>
</gene>
<feature type="transmembrane region" description="Helical" evidence="1">
    <location>
        <begin position="166"/>
        <end position="183"/>
    </location>
</feature>
<feature type="transmembrane region" description="Helical" evidence="1">
    <location>
        <begin position="203"/>
        <end position="221"/>
    </location>
</feature>
<evidence type="ECO:0000256" key="1">
    <source>
        <dbReference type="SAM" id="Phobius"/>
    </source>
</evidence>
<dbReference type="Proteomes" id="UP000186465">
    <property type="component" value="Unassembled WGS sequence"/>
</dbReference>
<proteinExistence type="predicted"/>
<organism evidence="2 3">
    <name type="scientific">Boudabousia marimammalium</name>
    <dbReference type="NCBI Taxonomy" id="156892"/>
    <lineage>
        <taxon>Bacteria</taxon>
        <taxon>Bacillati</taxon>
        <taxon>Actinomycetota</taxon>
        <taxon>Actinomycetes</taxon>
        <taxon>Actinomycetales</taxon>
        <taxon>Actinomycetaceae</taxon>
        <taxon>Boudabousia</taxon>
    </lineage>
</organism>
<accession>A0A1Q5PM69</accession>
<dbReference type="AlphaFoldDB" id="A0A1Q5PM69"/>
<feature type="transmembrane region" description="Helical" evidence="1">
    <location>
        <begin position="56"/>
        <end position="76"/>
    </location>
</feature>
<comment type="caution">
    <text evidence="2">The sequence shown here is derived from an EMBL/GenBank/DDBJ whole genome shotgun (WGS) entry which is preliminary data.</text>
</comment>
<feature type="transmembrane region" description="Helical" evidence="1">
    <location>
        <begin position="141"/>
        <end position="159"/>
    </location>
</feature>
<sequence>MTSIVKVSPYWRGRNWEIVIGAGILIAIALIFIQGLYFRFHLGGSPVPRDIPMIEILTLIYALAAFVSWVPSAPIIEQLSVRRLEISALSFFLIISVLLGPLHYFLWLLYRVLPTSILQSILGLEIARSPDTITDLFSATIVYQSFAFIGLAALTVAVFGKIAGPLISVTAWVAMVFGQSVFYNTQLPWPSIASARYTTITTGGQAVAIIIFLAGGAFWMWSRGGAHILIQPIFTKLGQIGK</sequence>
<name>A0A1Q5PM69_9ACTO</name>
<protein>
    <submittedName>
        <fullName evidence="2">Uncharacterized protein</fullName>
    </submittedName>
</protein>
<feature type="transmembrane region" description="Helical" evidence="1">
    <location>
        <begin position="16"/>
        <end position="36"/>
    </location>
</feature>
<feature type="transmembrane region" description="Helical" evidence="1">
    <location>
        <begin position="88"/>
        <end position="110"/>
    </location>
</feature>
<keyword evidence="1" id="KW-0812">Transmembrane</keyword>
<dbReference type="EMBL" id="MPDM01000006">
    <property type="protein sequence ID" value="OKL48077.1"/>
    <property type="molecule type" value="Genomic_DNA"/>
</dbReference>